<sequence>MEIYKTFDELLADKDVNGVLSTMENNSEYASNNIKKYNVSTHIINNREDKILTNEKGQRTGIKKQWKLPINYPKYINEISLVMLFGNPVKWMQTSQNTEAAFQKFMEILKKIRFNYIIRECKRIAGAESESALLIHWEKDKKGYTDLIAKPLAKSLGDDIYYSKDQFGRLLSFARVYNLKINNEIKQHCDIYTKETIYRCVKSNLGWDINIEINLAEKIPVILFQQNTEFGDVNSLIERQEWLASTNADTNDYFSSPMLKIYTDKIVSLPEKDEQGKVLKLTGDAGASYLTYDSLPEGKKYEMDFLDKHILRGSFTPSIDYENIKGTSAMSGKALKQLMVLAKIKADMNKEIYGAMLDRFSSLIIAIISNILDVSLKDECKALVISHEFQEPFDEDISILLNDLIDAKQNEIISQQSAVSLNPYVANASEELEKIKIEKEERTEKERAVNIFESGY</sequence>
<organism evidence="1 2">
    <name type="scientific">Apibacter mensalis</name>
    <dbReference type="NCBI Taxonomy" id="1586267"/>
    <lineage>
        <taxon>Bacteria</taxon>
        <taxon>Pseudomonadati</taxon>
        <taxon>Bacteroidota</taxon>
        <taxon>Flavobacteriia</taxon>
        <taxon>Flavobacteriales</taxon>
        <taxon>Weeksellaceae</taxon>
        <taxon>Apibacter</taxon>
    </lineage>
</organism>
<accession>A0A0X3ARV8</accession>
<dbReference type="STRING" id="1586267.GCA_001418685_02062"/>
<proteinExistence type="predicted"/>
<reference evidence="1 2" key="1">
    <citation type="submission" date="2016-01" db="EMBL/GenBank/DDBJ databases">
        <authorList>
            <person name="McClelland M."/>
            <person name="Jain A."/>
            <person name="Saraogi P."/>
            <person name="Mendelson R."/>
            <person name="Westerman R."/>
            <person name="SanMiguel P."/>
            <person name="Csonka L."/>
        </authorList>
    </citation>
    <scope>NUCLEOTIDE SEQUENCE [LARGE SCALE GENOMIC DNA]</scope>
    <source>
        <strain evidence="1 2">R-53146</strain>
    </source>
</reference>
<name>A0A0X3ARV8_9FLAO</name>
<dbReference type="RefSeq" id="WP_055426360.1">
    <property type="nucleotide sequence ID" value="NZ_FCOR01000021.1"/>
</dbReference>
<dbReference type="InterPro" id="IPR021145">
    <property type="entry name" value="Portal_protein_SPP1_Gp6-like"/>
</dbReference>
<dbReference type="Pfam" id="PF05133">
    <property type="entry name" value="SPP1_portal"/>
    <property type="match status" value="1"/>
</dbReference>
<gene>
    <name evidence="1" type="ORF">Ga0061079_1212</name>
</gene>
<dbReference type="Proteomes" id="UP000182761">
    <property type="component" value="Unassembled WGS sequence"/>
</dbReference>
<evidence type="ECO:0000313" key="2">
    <source>
        <dbReference type="Proteomes" id="UP000182761"/>
    </source>
</evidence>
<evidence type="ECO:0000313" key="1">
    <source>
        <dbReference type="EMBL" id="CVK17200.1"/>
    </source>
</evidence>
<keyword evidence="2" id="KW-1185">Reference proteome</keyword>
<dbReference type="OrthoDB" id="1452435at2"/>
<protein>
    <submittedName>
        <fullName evidence="1">Phage portal protein, SPP1 family</fullName>
    </submittedName>
</protein>
<dbReference type="EMBL" id="FCOR01000021">
    <property type="protein sequence ID" value="CVK17200.1"/>
    <property type="molecule type" value="Genomic_DNA"/>
</dbReference>
<dbReference type="AlphaFoldDB" id="A0A0X3ARV8"/>